<evidence type="ECO:0000313" key="5">
    <source>
        <dbReference type="EMBL" id="PAV90662.1"/>
    </source>
</evidence>
<dbReference type="OrthoDB" id="5826894at2759"/>
<keyword evidence="6" id="KW-1185">Reference proteome</keyword>
<comment type="subcellular location">
    <subcellularLocation>
        <location evidence="1">Secreted</location>
    </subcellularLocation>
</comment>
<dbReference type="PANTHER" id="PTHR21700">
    <property type="entry name" value="TRANSTHYRETIN-LIKE FAMILY PROTEIN-RELATED"/>
    <property type="match status" value="1"/>
</dbReference>
<dbReference type="AlphaFoldDB" id="A0A2A2LWS0"/>
<comment type="caution">
    <text evidence="5">The sequence shown here is derived from an EMBL/GenBank/DDBJ whole genome shotgun (WGS) entry which is preliminary data.</text>
</comment>
<dbReference type="STRING" id="2018661.A0A2A2LWS0"/>
<evidence type="ECO:0000256" key="4">
    <source>
        <dbReference type="ARBA" id="ARBA00022729"/>
    </source>
</evidence>
<dbReference type="Pfam" id="PF01060">
    <property type="entry name" value="TTR-52"/>
    <property type="match status" value="1"/>
</dbReference>
<evidence type="ECO:0000256" key="3">
    <source>
        <dbReference type="ARBA" id="ARBA00022525"/>
    </source>
</evidence>
<evidence type="ECO:0008006" key="7">
    <source>
        <dbReference type="Google" id="ProtNLM"/>
    </source>
</evidence>
<organism evidence="5 6">
    <name type="scientific">Diploscapter pachys</name>
    <dbReference type="NCBI Taxonomy" id="2018661"/>
    <lineage>
        <taxon>Eukaryota</taxon>
        <taxon>Metazoa</taxon>
        <taxon>Ecdysozoa</taxon>
        <taxon>Nematoda</taxon>
        <taxon>Chromadorea</taxon>
        <taxon>Rhabditida</taxon>
        <taxon>Rhabditina</taxon>
        <taxon>Rhabditomorpha</taxon>
        <taxon>Rhabditoidea</taxon>
        <taxon>Rhabditidae</taxon>
        <taxon>Diploscapter</taxon>
    </lineage>
</organism>
<dbReference type="PANTHER" id="PTHR21700:SF30">
    <property type="entry name" value="TRANSTHYRETIN-LIKE FAMILY PROTEIN"/>
    <property type="match status" value="1"/>
</dbReference>
<dbReference type="Gene3D" id="2.60.40.3330">
    <property type="match status" value="1"/>
</dbReference>
<gene>
    <name evidence="5" type="ORF">WR25_05474</name>
</gene>
<dbReference type="InterPro" id="IPR038479">
    <property type="entry name" value="Transthyretin-like_sf"/>
</dbReference>
<accession>A0A2A2LWS0</accession>
<proteinExistence type="inferred from homology"/>
<dbReference type="Proteomes" id="UP000218231">
    <property type="component" value="Unassembled WGS sequence"/>
</dbReference>
<keyword evidence="4" id="KW-0732">Signal</keyword>
<protein>
    <recommendedName>
        <fullName evidence="7">Transthyretin-like family protein</fullName>
    </recommendedName>
</protein>
<keyword evidence="3" id="KW-0964">Secreted</keyword>
<dbReference type="InterPro" id="IPR001534">
    <property type="entry name" value="Transthyretin-like"/>
</dbReference>
<dbReference type="EMBL" id="LIAE01006363">
    <property type="protein sequence ID" value="PAV90662.1"/>
    <property type="molecule type" value="Genomic_DNA"/>
</dbReference>
<evidence type="ECO:0000256" key="2">
    <source>
        <dbReference type="ARBA" id="ARBA00010112"/>
    </source>
</evidence>
<sequence>MRKILGDFNYLAILQKMNGFIVFCVLALSLVASSLAEKQNITIKGIALCNKRTMANAHVELMEKDTIDPNDLLAEIHTNKEGEFQLFAEEDEIGTIEPYVRITHGCNAKPGCSRIAEFKIDPSYIGKTYDMTLLEKFPYIFIQKINFSVTLDIYQTGETEECN</sequence>
<evidence type="ECO:0000313" key="6">
    <source>
        <dbReference type="Proteomes" id="UP000218231"/>
    </source>
</evidence>
<comment type="similarity">
    <text evidence="2">Belongs to the nematode transthyretin-like family.</text>
</comment>
<evidence type="ECO:0000256" key="1">
    <source>
        <dbReference type="ARBA" id="ARBA00004613"/>
    </source>
</evidence>
<dbReference type="GO" id="GO:0009986">
    <property type="term" value="C:cell surface"/>
    <property type="evidence" value="ECO:0007669"/>
    <property type="project" value="InterPro"/>
</dbReference>
<name>A0A2A2LWS0_9BILA</name>
<reference evidence="5 6" key="1">
    <citation type="journal article" date="2017" name="Curr. Biol.">
        <title>Genome architecture and evolution of a unichromosomal asexual nematode.</title>
        <authorList>
            <person name="Fradin H."/>
            <person name="Zegar C."/>
            <person name="Gutwein M."/>
            <person name="Lucas J."/>
            <person name="Kovtun M."/>
            <person name="Corcoran D."/>
            <person name="Baugh L.R."/>
            <person name="Kiontke K."/>
            <person name="Gunsalus K."/>
            <person name="Fitch D.H."/>
            <person name="Piano F."/>
        </authorList>
    </citation>
    <scope>NUCLEOTIDE SEQUENCE [LARGE SCALE GENOMIC DNA]</scope>
    <source>
        <strain evidence="5">PF1309</strain>
    </source>
</reference>
<dbReference type="GO" id="GO:0005576">
    <property type="term" value="C:extracellular region"/>
    <property type="evidence" value="ECO:0007669"/>
    <property type="project" value="UniProtKB-SubCell"/>
</dbReference>